<name>A0A285K7X4_9ACTN</name>
<accession>A0A285K7X4</accession>
<feature type="transmembrane region" description="Helical" evidence="1">
    <location>
        <begin position="105"/>
        <end position="124"/>
    </location>
</feature>
<organism evidence="2 3">
    <name type="scientific">Paractinoplanes atraurantiacus</name>
    <dbReference type="NCBI Taxonomy" id="1036182"/>
    <lineage>
        <taxon>Bacteria</taxon>
        <taxon>Bacillati</taxon>
        <taxon>Actinomycetota</taxon>
        <taxon>Actinomycetes</taxon>
        <taxon>Micromonosporales</taxon>
        <taxon>Micromonosporaceae</taxon>
        <taxon>Paractinoplanes</taxon>
    </lineage>
</organism>
<protein>
    <submittedName>
        <fullName evidence="2">Uncharacterized protein</fullName>
    </submittedName>
</protein>
<evidence type="ECO:0000313" key="3">
    <source>
        <dbReference type="Proteomes" id="UP000219612"/>
    </source>
</evidence>
<dbReference type="RefSeq" id="WP_097328020.1">
    <property type="nucleotide sequence ID" value="NZ_OBDY01000033.1"/>
</dbReference>
<reference evidence="2 3" key="1">
    <citation type="submission" date="2017-09" db="EMBL/GenBank/DDBJ databases">
        <authorList>
            <person name="Ehlers B."/>
            <person name="Leendertz F.H."/>
        </authorList>
    </citation>
    <scope>NUCLEOTIDE SEQUENCE [LARGE SCALE GENOMIC DNA]</scope>
    <source>
        <strain evidence="2 3">CGMCC 4.6857</strain>
    </source>
</reference>
<sequence>MAISQHETPVRDGRATRTALLGFLAAGCGPAVFDDPADTAATAAAFTLMMLAAGALIIELTDQARRHHANRWTRTDTVIAAILVGYAVPLLGAASLHYLSPPKQTAAASFGALYLILGACFCVVRRRTVRH</sequence>
<keyword evidence="1" id="KW-0812">Transmembrane</keyword>
<feature type="transmembrane region" description="Helical" evidence="1">
    <location>
        <begin position="78"/>
        <end position="99"/>
    </location>
</feature>
<keyword evidence="3" id="KW-1185">Reference proteome</keyword>
<proteinExistence type="predicted"/>
<evidence type="ECO:0000256" key="1">
    <source>
        <dbReference type="SAM" id="Phobius"/>
    </source>
</evidence>
<gene>
    <name evidence="2" type="ORF">SAMN05421748_133109</name>
</gene>
<dbReference type="Proteomes" id="UP000219612">
    <property type="component" value="Unassembled WGS sequence"/>
</dbReference>
<keyword evidence="1" id="KW-0472">Membrane</keyword>
<evidence type="ECO:0000313" key="2">
    <source>
        <dbReference type="EMBL" id="SNY68675.1"/>
    </source>
</evidence>
<dbReference type="AlphaFoldDB" id="A0A285K7X4"/>
<dbReference type="EMBL" id="OBDY01000033">
    <property type="protein sequence ID" value="SNY68675.1"/>
    <property type="molecule type" value="Genomic_DNA"/>
</dbReference>
<feature type="transmembrane region" description="Helical" evidence="1">
    <location>
        <begin position="39"/>
        <end position="58"/>
    </location>
</feature>
<keyword evidence="1" id="KW-1133">Transmembrane helix</keyword>